<dbReference type="AlphaFoldDB" id="A0A9N9F141"/>
<dbReference type="Proteomes" id="UP000789375">
    <property type="component" value="Unassembled WGS sequence"/>
</dbReference>
<proteinExistence type="predicted"/>
<reference evidence="1" key="1">
    <citation type="submission" date="2021-06" db="EMBL/GenBank/DDBJ databases">
        <authorList>
            <person name="Kallberg Y."/>
            <person name="Tangrot J."/>
            <person name="Rosling A."/>
        </authorList>
    </citation>
    <scope>NUCLEOTIDE SEQUENCE</scope>
    <source>
        <strain evidence="1">87-6 pot B 2015</strain>
    </source>
</reference>
<keyword evidence="2" id="KW-1185">Reference proteome</keyword>
<name>A0A9N9F141_FUNMO</name>
<dbReference type="EMBL" id="CAJVPP010000665">
    <property type="protein sequence ID" value="CAG8502210.1"/>
    <property type="molecule type" value="Genomic_DNA"/>
</dbReference>
<protein>
    <submittedName>
        <fullName evidence="1">1265_t:CDS:1</fullName>
    </submittedName>
</protein>
<evidence type="ECO:0000313" key="2">
    <source>
        <dbReference type="Proteomes" id="UP000789375"/>
    </source>
</evidence>
<comment type="caution">
    <text evidence="1">The sequence shown here is derived from an EMBL/GenBank/DDBJ whole genome shotgun (WGS) entry which is preliminary data.</text>
</comment>
<organism evidence="1 2">
    <name type="scientific">Funneliformis mosseae</name>
    <name type="common">Endomycorrhizal fungus</name>
    <name type="synonym">Glomus mosseae</name>
    <dbReference type="NCBI Taxonomy" id="27381"/>
    <lineage>
        <taxon>Eukaryota</taxon>
        <taxon>Fungi</taxon>
        <taxon>Fungi incertae sedis</taxon>
        <taxon>Mucoromycota</taxon>
        <taxon>Glomeromycotina</taxon>
        <taxon>Glomeromycetes</taxon>
        <taxon>Glomerales</taxon>
        <taxon>Glomeraceae</taxon>
        <taxon>Funneliformis</taxon>
    </lineage>
</organism>
<feature type="non-terminal residue" evidence="1">
    <location>
        <position position="48"/>
    </location>
</feature>
<sequence>YKYLFSLPSSHSISLESAAAEFKFFIKQVASVTLNYRTYASQQESSSN</sequence>
<evidence type="ECO:0000313" key="1">
    <source>
        <dbReference type="EMBL" id="CAG8502210.1"/>
    </source>
</evidence>
<accession>A0A9N9F141</accession>
<gene>
    <name evidence="1" type="ORF">FMOSSE_LOCUS4098</name>
</gene>